<dbReference type="AlphaFoldDB" id="T1I0X8"/>
<dbReference type="HOGENOM" id="CLU_071405_0_0_1"/>
<dbReference type="Proteomes" id="UP000015103">
    <property type="component" value="Unassembled WGS sequence"/>
</dbReference>
<dbReference type="STRING" id="13249.T1I0X8"/>
<dbReference type="EMBL" id="ACPB03033251">
    <property type="status" value="NOT_ANNOTATED_CDS"/>
    <property type="molecule type" value="Genomic_DNA"/>
</dbReference>
<accession>T1I0X8</accession>
<dbReference type="EnsemblMetazoa" id="RPRC009948-RA">
    <property type="protein sequence ID" value="RPRC009948-PA"/>
    <property type="gene ID" value="RPRC009948"/>
</dbReference>
<dbReference type="eggNOG" id="ENOG502SC2G">
    <property type="taxonomic scope" value="Eukaryota"/>
</dbReference>
<evidence type="ECO:0000313" key="1">
    <source>
        <dbReference type="EnsemblMetazoa" id="RPRC009948-PA"/>
    </source>
</evidence>
<keyword evidence="2" id="KW-1185">Reference proteome</keyword>
<reference evidence="1" key="1">
    <citation type="submission" date="2015-05" db="UniProtKB">
        <authorList>
            <consortium name="EnsemblMetazoa"/>
        </authorList>
    </citation>
    <scope>IDENTIFICATION</scope>
</reference>
<dbReference type="OMA" id="QEESPEC"/>
<evidence type="ECO:0008006" key="3">
    <source>
        <dbReference type="Google" id="ProtNLM"/>
    </source>
</evidence>
<proteinExistence type="predicted"/>
<sequence>MADLKQVKEELERVKVEHRQLREFSTSEPRALPRKDLSLQTLIRPWGGGEQEPVEYFLLGFSKVANNGGWTDAERLMVCRLKLIGAAANCISSYPELLQPNATFGDLEAILKNRFAGTVTPEEQLLALNEVEQQVGENVQEFADRCRRLGERTLKPGASKEESTWARGQIDRILVAAFIKGLRGEAGRQLRYVPPASFQEAVTRAARVEQAQAKPRNTRDVWAVQEESPECLAIQRTLGPCFK</sequence>
<name>T1I0X8_RHOPR</name>
<dbReference type="PANTHER" id="PTHR33223">
    <property type="entry name" value="CCHC-TYPE DOMAIN-CONTAINING PROTEIN"/>
    <property type="match status" value="1"/>
</dbReference>
<organism evidence="1 2">
    <name type="scientific">Rhodnius prolixus</name>
    <name type="common">Triatomid bug</name>
    <dbReference type="NCBI Taxonomy" id="13249"/>
    <lineage>
        <taxon>Eukaryota</taxon>
        <taxon>Metazoa</taxon>
        <taxon>Ecdysozoa</taxon>
        <taxon>Arthropoda</taxon>
        <taxon>Hexapoda</taxon>
        <taxon>Insecta</taxon>
        <taxon>Pterygota</taxon>
        <taxon>Neoptera</taxon>
        <taxon>Paraneoptera</taxon>
        <taxon>Hemiptera</taxon>
        <taxon>Heteroptera</taxon>
        <taxon>Panheteroptera</taxon>
        <taxon>Cimicomorpha</taxon>
        <taxon>Reduviidae</taxon>
        <taxon>Triatominae</taxon>
        <taxon>Rhodnius</taxon>
    </lineage>
</organism>
<dbReference type="InParanoid" id="T1I0X8"/>
<evidence type="ECO:0000313" key="2">
    <source>
        <dbReference type="Proteomes" id="UP000015103"/>
    </source>
</evidence>
<dbReference type="VEuPathDB" id="VectorBase:RPRC009948"/>
<protein>
    <recommendedName>
        <fullName evidence="3">Retrotransposon gag domain-containing protein</fullName>
    </recommendedName>
</protein>
<dbReference type="PANTHER" id="PTHR33223:SF6">
    <property type="entry name" value="CCHC-TYPE DOMAIN-CONTAINING PROTEIN"/>
    <property type="match status" value="1"/>
</dbReference>